<dbReference type="GO" id="GO:0003677">
    <property type="term" value="F:DNA binding"/>
    <property type="evidence" value="ECO:0007669"/>
    <property type="project" value="InterPro"/>
</dbReference>
<gene>
    <name evidence="2" type="ORF">MAA8898_05122</name>
</gene>
<proteinExistence type="predicted"/>
<dbReference type="InterPro" id="IPR016032">
    <property type="entry name" value="Sig_transdc_resp-reg_C-effctor"/>
</dbReference>
<dbReference type="Pfam" id="PF00196">
    <property type="entry name" value="GerE"/>
    <property type="match status" value="1"/>
</dbReference>
<dbReference type="InterPro" id="IPR036388">
    <property type="entry name" value="WH-like_DNA-bd_sf"/>
</dbReference>
<sequence length="65" mass="7332">MGRDRLQALGARMPSNRAEIPVPRSWLILALTAEGRTTAEICRTLKVTAKTVKTARREGRWQGRK</sequence>
<organism evidence="2 3">
    <name type="scientific">Maliponia aquimaris</name>
    <dbReference type="NCBI Taxonomy" id="1673631"/>
    <lineage>
        <taxon>Bacteria</taxon>
        <taxon>Pseudomonadati</taxon>
        <taxon>Pseudomonadota</taxon>
        <taxon>Alphaproteobacteria</taxon>
        <taxon>Rhodobacterales</taxon>
        <taxon>Paracoccaceae</taxon>
        <taxon>Maliponia</taxon>
    </lineage>
</organism>
<dbReference type="AlphaFoldDB" id="A0A238L745"/>
<evidence type="ECO:0000259" key="1">
    <source>
        <dbReference type="Pfam" id="PF00196"/>
    </source>
</evidence>
<evidence type="ECO:0000313" key="3">
    <source>
        <dbReference type="Proteomes" id="UP000207598"/>
    </source>
</evidence>
<accession>A0A238L745</accession>
<dbReference type="EMBL" id="FXYF01000036">
    <property type="protein sequence ID" value="SMX50915.1"/>
    <property type="molecule type" value="Genomic_DNA"/>
</dbReference>
<reference evidence="2 3" key="1">
    <citation type="submission" date="2017-05" db="EMBL/GenBank/DDBJ databases">
        <authorList>
            <person name="Song R."/>
            <person name="Chenine A.L."/>
            <person name="Ruprecht R.M."/>
        </authorList>
    </citation>
    <scope>NUCLEOTIDE SEQUENCE [LARGE SCALE GENOMIC DNA]</scope>
    <source>
        <strain evidence="2 3">CECT 8898</strain>
    </source>
</reference>
<feature type="domain" description="HTH luxR-type" evidence="1">
    <location>
        <begin position="23"/>
        <end position="55"/>
    </location>
</feature>
<protein>
    <recommendedName>
        <fullName evidence="1">HTH luxR-type domain-containing protein</fullName>
    </recommendedName>
</protein>
<dbReference type="InterPro" id="IPR000792">
    <property type="entry name" value="Tscrpt_reg_LuxR_C"/>
</dbReference>
<dbReference type="GO" id="GO:0006355">
    <property type="term" value="P:regulation of DNA-templated transcription"/>
    <property type="evidence" value="ECO:0007669"/>
    <property type="project" value="InterPro"/>
</dbReference>
<keyword evidence="3" id="KW-1185">Reference proteome</keyword>
<dbReference type="Proteomes" id="UP000207598">
    <property type="component" value="Unassembled WGS sequence"/>
</dbReference>
<name>A0A238L745_9RHOB</name>
<dbReference type="SUPFAM" id="SSF46894">
    <property type="entry name" value="C-terminal effector domain of the bipartite response regulators"/>
    <property type="match status" value="1"/>
</dbReference>
<evidence type="ECO:0000313" key="2">
    <source>
        <dbReference type="EMBL" id="SMX50915.1"/>
    </source>
</evidence>
<dbReference type="Gene3D" id="1.10.10.10">
    <property type="entry name" value="Winged helix-like DNA-binding domain superfamily/Winged helix DNA-binding domain"/>
    <property type="match status" value="1"/>
</dbReference>